<protein>
    <submittedName>
        <fullName evidence="1">Uncharacterized protein</fullName>
    </submittedName>
</protein>
<name>A0A2Z4FNG9_9DELT</name>
<organism evidence="1 2">
    <name type="scientific">Bradymonas sediminis</name>
    <dbReference type="NCBI Taxonomy" id="1548548"/>
    <lineage>
        <taxon>Bacteria</taxon>
        <taxon>Deltaproteobacteria</taxon>
        <taxon>Bradymonadales</taxon>
        <taxon>Bradymonadaceae</taxon>
        <taxon>Bradymonas</taxon>
    </lineage>
</organism>
<dbReference type="KEGG" id="bsed:DN745_13700"/>
<dbReference type="AlphaFoldDB" id="A0A2Z4FNG9"/>
<proteinExistence type="predicted"/>
<gene>
    <name evidence="1" type="ORF">DN745_13700</name>
</gene>
<sequence>MPMSRSSKLRKYYEQAYRDLSRVELQRGLRPLDDLGLMDLFDYDPELWLGFYTKEGLSLALERYGMNKDLRKRGFKEIRLELNLEDSEEQMLRIWSERPKIEEPLLELVASRTVLHFRDDFLDATTPAFAPMLNIHWLLMQNPRSSFGPDRLPLPGQVHPGSGLGEQVMGLLTNTCRRLKLGGLVTVPAHFHNAIMYAGTYHYIDPQAEGALQALQRDLFNGKSPLDDPTHLVAASWAFQWKMIVDKKNDPEEPYEWFHEAMVHPCNSEMRAYFESPKYLDEVAAARDTHDFKIFDKALSRQMARCGLAPWDSARVNEWLAKQA</sequence>
<keyword evidence="2" id="KW-1185">Reference proteome</keyword>
<accession>A0A2Z4FNG9</accession>
<evidence type="ECO:0000313" key="1">
    <source>
        <dbReference type="EMBL" id="AWV90325.1"/>
    </source>
</evidence>
<dbReference type="Proteomes" id="UP000249799">
    <property type="component" value="Chromosome"/>
</dbReference>
<reference evidence="1 2" key="1">
    <citation type="submission" date="2018-06" db="EMBL/GenBank/DDBJ databases">
        <title>Lujinxingia sediminis gen. nov. sp. nov., a new facultative anaerobic member of the class Deltaproteobacteria, and proposal of Lujinxingaceae fam. nov.</title>
        <authorList>
            <person name="Guo L.-Y."/>
            <person name="Li C.-M."/>
            <person name="Wang S."/>
            <person name="Du Z.-J."/>
        </authorList>
    </citation>
    <scope>NUCLEOTIDE SEQUENCE [LARGE SCALE GENOMIC DNA]</scope>
    <source>
        <strain evidence="1 2">FA350</strain>
    </source>
</reference>
<dbReference type="OrthoDB" id="5380228at2"/>
<dbReference type="EMBL" id="CP030032">
    <property type="protein sequence ID" value="AWV90325.1"/>
    <property type="molecule type" value="Genomic_DNA"/>
</dbReference>
<evidence type="ECO:0000313" key="2">
    <source>
        <dbReference type="Proteomes" id="UP000249799"/>
    </source>
</evidence>